<dbReference type="PANTHER" id="PTHR12442:SF26">
    <property type="entry name" value="CYTOPLASMIC DYNEIN 2 INTERMEDIATE CHAIN 2"/>
    <property type="match status" value="1"/>
</dbReference>
<dbReference type="InterPro" id="IPR015943">
    <property type="entry name" value="WD40/YVTN_repeat-like_dom_sf"/>
</dbReference>
<name>A0A504YQX8_FASGI</name>
<dbReference type="GO" id="GO:0005868">
    <property type="term" value="C:cytoplasmic dynein complex"/>
    <property type="evidence" value="ECO:0007669"/>
    <property type="project" value="TreeGrafter"/>
</dbReference>
<evidence type="ECO:0000256" key="1">
    <source>
        <dbReference type="ARBA" id="ARBA00004496"/>
    </source>
</evidence>
<dbReference type="GO" id="GO:0042073">
    <property type="term" value="P:intraciliary transport"/>
    <property type="evidence" value="ECO:0007669"/>
    <property type="project" value="TreeGrafter"/>
</dbReference>
<dbReference type="AlphaFoldDB" id="A0A504YQX8"/>
<dbReference type="EMBL" id="SUNJ01006110">
    <property type="protein sequence ID" value="TPP63075.1"/>
    <property type="molecule type" value="Genomic_DNA"/>
</dbReference>
<dbReference type="InterPro" id="IPR050687">
    <property type="entry name" value="Dynein_IC"/>
</dbReference>
<comment type="subcellular location">
    <subcellularLocation>
        <location evidence="1">Cytoplasm</location>
    </subcellularLocation>
</comment>
<evidence type="ECO:0000256" key="4">
    <source>
        <dbReference type="ARBA" id="ARBA00022737"/>
    </source>
</evidence>
<reference evidence="5 6" key="1">
    <citation type="submission" date="2019-04" db="EMBL/GenBank/DDBJ databases">
        <title>Annotation for the trematode Fasciola gigantica.</title>
        <authorList>
            <person name="Choi Y.-J."/>
        </authorList>
    </citation>
    <scope>NUCLEOTIDE SEQUENCE [LARGE SCALE GENOMIC DNA]</scope>
    <source>
        <strain evidence="5">Uganda_cow_1</strain>
    </source>
</reference>
<evidence type="ECO:0000256" key="2">
    <source>
        <dbReference type="ARBA" id="ARBA00022490"/>
    </source>
</evidence>
<organism evidence="5 6">
    <name type="scientific">Fasciola gigantica</name>
    <name type="common">Giant liver fluke</name>
    <dbReference type="NCBI Taxonomy" id="46835"/>
    <lineage>
        <taxon>Eukaryota</taxon>
        <taxon>Metazoa</taxon>
        <taxon>Spiralia</taxon>
        <taxon>Lophotrochozoa</taxon>
        <taxon>Platyhelminthes</taxon>
        <taxon>Trematoda</taxon>
        <taxon>Digenea</taxon>
        <taxon>Plagiorchiida</taxon>
        <taxon>Echinostomata</taxon>
        <taxon>Echinostomatoidea</taxon>
        <taxon>Fasciolidae</taxon>
        <taxon>Fasciola</taxon>
    </lineage>
</organism>
<dbReference type="GO" id="GO:0045504">
    <property type="term" value="F:dynein heavy chain binding"/>
    <property type="evidence" value="ECO:0007669"/>
    <property type="project" value="TreeGrafter"/>
</dbReference>
<comment type="caution">
    <text evidence="5">The sequence shown here is derived from an EMBL/GenBank/DDBJ whole genome shotgun (WGS) entry which is preliminary data.</text>
</comment>
<dbReference type="SMART" id="SM00320">
    <property type="entry name" value="WD40"/>
    <property type="match status" value="6"/>
</dbReference>
<dbReference type="Proteomes" id="UP000316759">
    <property type="component" value="Unassembled WGS sequence"/>
</dbReference>
<dbReference type="STRING" id="46835.A0A504YQX8"/>
<accession>A0A504YQX8</accession>
<keyword evidence="2" id="KW-0963">Cytoplasm</keyword>
<dbReference type="SUPFAM" id="SSF50978">
    <property type="entry name" value="WD40 repeat-like"/>
    <property type="match status" value="1"/>
</dbReference>
<keyword evidence="4" id="KW-0677">Repeat</keyword>
<proteinExistence type="predicted"/>
<evidence type="ECO:0000313" key="5">
    <source>
        <dbReference type="EMBL" id="TPP63075.1"/>
    </source>
</evidence>
<dbReference type="InterPro" id="IPR036322">
    <property type="entry name" value="WD40_repeat_dom_sf"/>
</dbReference>
<dbReference type="Gene3D" id="2.130.10.10">
    <property type="entry name" value="YVTN repeat-like/Quinoprotein amine dehydrogenase"/>
    <property type="match status" value="2"/>
</dbReference>
<dbReference type="GO" id="GO:0097014">
    <property type="term" value="C:ciliary plasm"/>
    <property type="evidence" value="ECO:0007669"/>
    <property type="project" value="TreeGrafter"/>
</dbReference>
<evidence type="ECO:0000256" key="3">
    <source>
        <dbReference type="ARBA" id="ARBA00022574"/>
    </source>
</evidence>
<evidence type="ECO:0008006" key="7">
    <source>
        <dbReference type="Google" id="ProtNLM"/>
    </source>
</evidence>
<gene>
    <name evidence="5" type="ORF">FGIG_09338</name>
</gene>
<dbReference type="OrthoDB" id="445052at2759"/>
<sequence>MFSDAITTVVNCLSEQKDTRNYCESNIQTDAYKIVHRGLQVGKQKTVQCQTDTEYESDAKEVCAEDELSSVKLLDFLRRAETLLTECLYKNSRSKAFKNTVKTSVVSLSLQTRHCLCVKSSDVATYSVTGLSWSCTGFTIAVAYPFRSTKLYGLLDHENWCIHNGFVSLWNLSRENIDESTPDSKIDCNGCAMSVKFHPSTPSLLAVGTFSETNVESGNLPFPGDLVVYNLAKESDNLLATAGCTEGGHTESINCIEWLCDTGNHYSGERKAVNEGHRLSITKLVTVGGDGRIICWNLEGSHTSSKLKCTKTFQVRNSDQPIPRSMENNVSYSGLRRSMETGTAHAEHAVSLTTAALSPHQPDLMVVGTGSGGVLVCNLSKFCPTELSDQTTRYPSPVQFCLSRQMGPIQTLDWSSTERNLVLSCGSGSTIQLHNTLQTDQSTNVDLGQGNILTAEFLPSHPNIVLCTSENGALSVCDLLNEPLENVDASNDPETCNGITILNSIIPTADFNNLQERPAAPMITLCCNQKSPNLVATGDTDGCVRIWTLSGPSVQSTVQSGKLVLDRLLKRTINLQ</sequence>
<protein>
    <recommendedName>
        <fullName evidence="7">WD repeat-containing protein 34</fullName>
    </recommendedName>
</protein>
<evidence type="ECO:0000313" key="6">
    <source>
        <dbReference type="Proteomes" id="UP000316759"/>
    </source>
</evidence>
<dbReference type="PANTHER" id="PTHR12442">
    <property type="entry name" value="DYNEIN INTERMEDIATE CHAIN"/>
    <property type="match status" value="1"/>
</dbReference>
<dbReference type="GO" id="GO:0045503">
    <property type="term" value="F:dynein light chain binding"/>
    <property type="evidence" value="ECO:0007669"/>
    <property type="project" value="TreeGrafter"/>
</dbReference>
<keyword evidence="6" id="KW-1185">Reference proteome</keyword>
<dbReference type="InterPro" id="IPR001680">
    <property type="entry name" value="WD40_rpt"/>
</dbReference>
<keyword evidence="3" id="KW-0853">WD repeat</keyword>